<evidence type="ECO:0000256" key="1">
    <source>
        <dbReference type="ARBA" id="ARBA00022553"/>
    </source>
</evidence>
<dbReference type="SUPFAM" id="SSF52091">
    <property type="entry name" value="SpoIIaa-like"/>
    <property type="match status" value="1"/>
</dbReference>
<dbReference type="InterPro" id="IPR036513">
    <property type="entry name" value="STAS_dom_sf"/>
</dbReference>
<dbReference type="RefSeq" id="WP_117328124.1">
    <property type="nucleotide sequence ID" value="NZ_QVTE01000054.1"/>
</dbReference>
<dbReference type="EMBL" id="QVTE01000054">
    <property type="protein sequence ID" value="RFU64658.1"/>
    <property type="molecule type" value="Genomic_DNA"/>
</dbReference>
<dbReference type="InterPro" id="IPR051932">
    <property type="entry name" value="Bact_StressResp_Reg"/>
</dbReference>
<proteinExistence type="predicted"/>
<reference evidence="3 4" key="1">
    <citation type="submission" date="2018-08" db="EMBL/GenBank/DDBJ databases">
        <title>Bacillus chawlae sp. nov., Bacillus glennii sp. nov., and Bacillus saganii sp. nov. Isolated from the Vehicle Assembly Building at Kennedy Space Center where the Viking Spacecraft were Assembled.</title>
        <authorList>
            <person name="Seuylemezian A."/>
            <person name="Vaishampayan P."/>
        </authorList>
    </citation>
    <scope>NUCLEOTIDE SEQUENCE [LARGE SCALE GENOMIC DNA]</scope>
    <source>
        <strain evidence="3 4">V47-23a</strain>
    </source>
</reference>
<dbReference type="CDD" id="cd07041">
    <property type="entry name" value="STAS_RsbR_RsbS_like"/>
    <property type="match status" value="1"/>
</dbReference>
<evidence type="ECO:0000313" key="3">
    <source>
        <dbReference type="EMBL" id="RFU64658.1"/>
    </source>
</evidence>
<feature type="domain" description="STAS" evidence="2">
    <location>
        <begin position="162"/>
        <end position="273"/>
    </location>
</feature>
<dbReference type="Pfam" id="PF01740">
    <property type="entry name" value="STAS"/>
    <property type="match status" value="1"/>
</dbReference>
<sequence>MKEELRYIGKKIVENETILAKKIYELIDSKYTESLNSSGAPRTELFEYRGELIRYFGQALFEDRELICKKVIDWGIKAATFAIKYDVSLSNALRAVSFYRTVILDVFTEELKQKQFAAITMLDVSKIIDPLLDKVFSVIGEVYENRSNELMKIAYTALEELSVPVVPIIDGIAAIPIVGAIDTNRAHLIMEISLNEGSRLNLKTIIFDVSGVPIIDTMVAHQIFKIITALKLTGIKAIISGIRPEIAQTIVTLGLDFNKVKTAATMQQALNQLGLTIIPNDRNGKNPVKK</sequence>
<gene>
    <name evidence="3" type="ORF">D0469_18060</name>
</gene>
<accession>A0A372LED3</accession>
<dbReference type="PANTHER" id="PTHR33745">
    <property type="entry name" value="RSBT ANTAGONIST PROTEIN RSBS-RELATED"/>
    <property type="match status" value="1"/>
</dbReference>
<protein>
    <submittedName>
        <fullName evidence="3">STAS domain-containing protein</fullName>
    </submittedName>
</protein>
<organism evidence="3 4">
    <name type="scientific">Peribacillus saganii</name>
    <dbReference type="NCBI Taxonomy" id="2303992"/>
    <lineage>
        <taxon>Bacteria</taxon>
        <taxon>Bacillati</taxon>
        <taxon>Bacillota</taxon>
        <taxon>Bacilli</taxon>
        <taxon>Bacillales</taxon>
        <taxon>Bacillaceae</taxon>
        <taxon>Peribacillus</taxon>
    </lineage>
</organism>
<comment type="caution">
    <text evidence="3">The sequence shown here is derived from an EMBL/GenBank/DDBJ whole genome shotgun (WGS) entry which is preliminary data.</text>
</comment>
<dbReference type="InterPro" id="IPR002645">
    <property type="entry name" value="STAS_dom"/>
</dbReference>
<keyword evidence="1" id="KW-0597">Phosphoprotein</keyword>
<dbReference type="PANTHER" id="PTHR33745:SF3">
    <property type="entry name" value="RSBT CO-ANTAGONIST PROTEIN RSBRC"/>
    <property type="match status" value="1"/>
</dbReference>
<dbReference type="PROSITE" id="PS50801">
    <property type="entry name" value="STAS"/>
    <property type="match status" value="1"/>
</dbReference>
<dbReference type="Gene3D" id="3.30.750.24">
    <property type="entry name" value="STAS domain"/>
    <property type="match status" value="1"/>
</dbReference>
<dbReference type="OrthoDB" id="9800154at2"/>
<dbReference type="AlphaFoldDB" id="A0A372LED3"/>
<name>A0A372LED3_9BACI</name>
<dbReference type="Proteomes" id="UP000264541">
    <property type="component" value="Unassembled WGS sequence"/>
</dbReference>
<keyword evidence="4" id="KW-1185">Reference proteome</keyword>
<evidence type="ECO:0000259" key="2">
    <source>
        <dbReference type="PROSITE" id="PS50801"/>
    </source>
</evidence>
<evidence type="ECO:0000313" key="4">
    <source>
        <dbReference type="Proteomes" id="UP000264541"/>
    </source>
</evidence>